<feature type="domain" description="VOC" evidence="2">
    <location>
        <begin position="6"/>
        <end position="132"/>
    </location>
</feature>
<reference evidence="3 4" key="2">
    <citation type="submission" date="2017-09" db="EMBL/GenBank/DDBJ databases">
        <title>Bacillus patelloidae sp. nov., isolated from the intestinal tract of a marine limpet.</title>
        <authorList>
            <person name="Liu R."/>
            <person name="Dong C."/>
            <person name="Shao Z."/>
        </authorList>
    </citation>
    <scope>NUCLEOTIDE SEQUENCE [LARGE SCALE GENOMIC DNA]</scope>
    <source>
        <strain evidence="3 4">SA5d-4</strain>
    </source>
</reference>
<dbReference type="InterPro" id="IPR051332">
    <property type="entry name" value="Fosfomycin_Res_Enzymes"/>
</dbReference>
<protein>
    <recommendedName>
        <fullName evidence="2">VOC domain-containing protein</fullName>
    </recommendedName>
</protein>
<proteinExistence type="predicted"/>
<keyword evidence="4" id="KW-1185">Reference proteome</keyword>
<sequence>MDNNGLVHHIELYVSNLQESIRFWKWFLEKLGYFEYQKWDQGISWKLGATYLVFVQAEEKYLDVPYHRCRPGLNHLAFHAKSREQVDEFAIELEERGVTILYKDSHPYAGGENYYAVFFEDPERIKIELVAPDVL</sequence>
<evidence type="ECO:0000256" key="1">
    <source>
        <dbReference type="ARBA" id="ARBA00022723"/>
    </source>
</evidence>
<comment type="caution">
    <text evidence="3">The sequence shown here is derived from an EMBL/GenBank/DDBJ whole genome shotgun (WGS) entry which is preliminary data.</text>
</comment>
<dbReference type="AlphaFoldDB" id="A0A263BX39"/>
<gene>
    <name evidence="3" type="ORF">CIB95_01760</name>
</gene>
<evidence type="ECO:0000313" key="3">
    <source>
        <dbReference type="EMBL" id="OZM58321.1"/>
    </source>
</evidence>
<dbReference type="PROSITE" id="PS51819">
    <property type="entry name" value="VOC"/>
    <property type="match status" value="1"/>
</dbReference>
<dbReference type="RefSeq" id="WP_094921014.1">
    <property type="nucleotide sequence ID" value="NZ_NPIA01000001.1"/>
</dbReference>
<dbReference type="GO" id="GO:0046872">
    <property type="term" value="F:metal ion binding"/>
    <property type="evidence" value="ECO:0007669"/>
    <property type="project" value="UniProtKB-KW"/>
</dbReference>
<reference evidence="4" key="1">
    <citation type="submission" date="2017-08" db="EMBL/GenBank/DDBJ databases">
        <authorList>
            <person name="Huang Z."/>
        </authorList>
    </citation>
    <scope>NUCLEOTIDE SEQUENCE [LARGE SCALE GENOMIC DNA]</scope>
    <source>
        <strain evidence="4">SA5d-4</strain>
    </source>
</reference>
<evidence type="ECO:0000259" key="2">
    <source>
        <dbReference type="PROSITE" id="PS51819"/>
    </source>
</evidence>
<dbReference type="InterPro" id="IPR037523">
    <property type="entry name" value="VOC_core"/>
</dbReference>
<name>A0A263BX39_9BACI</name>
<dbReference type="InterPro" id="IPR004360">
    <property type="entry name" value="Glyas_Fos-R_dOase_dom"/>
</dbReference>
<organism evidence="3 4">
    <name type="scientific">Lottiidibacillus patelloidae</name>
    <dbReference type="NCBI Taxonomy" id="2670334"/>
    <lineage>
        <taxon>Bacteria</taxon>
        <taxon>Bacillati</taxon>
        <taxon>Bacillota</taxon>
        <taxon>Bacilli</taxon>
        <taxon>Bacillales</taxon>
        <taxon>Bacillaceae</taxon>
        <taxon>Lottiidibacillus</taxon>
    </lineage>
</organism>
<accession>A0A263BX39</accession>
<dbReference type="SUPFAM" id="SSF54593">
    <property type="entry name" value="Glyoxalase/Bleomycin resistance protein/Dihydroxybiphenyl dioxygenase"/>
    <property type="match status" value="1"/>
</dbReference>
<dbReference type="InterPro" id="IPR029068">
    <property type="entry name" value="Glyas_Bleomycin-R_OHBP_Dase"/>
</dbReference>
<dbReference type="Proteomes" id="UP000217083">
    <property type="component" value="Unassembled WGS sequence"/>
</dbReference>
<dbReference type="Gene3D" id="3.10.180.10">
    <property type="entry name" value="2,3-Dihydroxybiphenyl 1,2-Dioxygenase, domain 1"/>
    <property type="match status" value="1"/>
</dbReference>
<dbReference type="Pfam" id="PF00903">
    <property type="entry name" value="Glyoxalase"/>
    <property type="match status" value="1"/>
</dbReference>
<dbReference type="CDD" id="cd07242">
    <property type="entry name" value="VOC_BsYqjT"/>
    <property type="match status" value="1"/>
</dbReference>
<dbReference type="PANTHER" id="PTHR36113:SF6">
    <property type="entry name" value="FOSFOMYCIN RESISTANCE PROTEIN FOSX"/>
    <property type="match status" value="1"/>
</dbReference>
<dbReference type="EMBL" id="NPIA01000001">
    <property type="protein sequence ID" value="OZM58321.1"/>
    <property type="molecule type" value="Genomic_DNA"/>
</dbReference>
<evidence type="ECO:0000313" key="4">
    <source>
        <dbReference type="Proteomes" id="UP000217083"/>
    </source>
</evidence>
<dbReference type="PANTHER" id="PTHR36113">
    <property type="entry name" value="LYASE, PUTATIVE-RELATED-RELATED"/>
    <property type="match status" value="1"/>
</dbReference>
<keyword evidence="1" id="KW-0479">Metal-binding</keyword>